<dbReference type="InterPro" id="IPR000415">
    <property type="entry name" value="Nitroreductase-like"/>
</dbReference>
<evidence type="ECO:0000256" key="5">
    <source>
        <dbReference type="ARBA" id="ARBA00023002"/>
    </source>
</evidence>
<dbReference type="CDD" id="cd02136">
    <property type="entry name" value="PnbA_NfnB-like"/>
    <property type="match status" value="1"/>
</dbReference>
<dbReference type="InterPro" id="IPR029479">
    <property type="entry name" value="Nitroreductase"/>
</dbReference>
<comment type="similarity">
    <text evidence="2">Belongs to the nitroreductase family.</text>
</comment>
<comment type="caution">
    <text evidence="7">The sequence shown here is derived from an EMBL/GenBank/DDBJ whole genome shotgun (WGS) entry which is preliminary data.</text>
</comment>
<protein>
    <submittedName>
        <fullName evidence="7">Coenzyme F420:L-glutamate ligase</fullName>
        <ecNumber evidence="7">6.3.2.31</ecNumber>
        <ecNumber evidence="7">6.3.2.34</ecNumber>
    </submittedName>
</protein>
<keyword evidence="3" id="KW-0285">Flavoprotein</keyword>
<keyword evidence="4" id="KW-0288">FMN</keyword>
<dbReference type="GO" id="GO:0052618">
    <property type="term" value="F:coenzyme F420-0:L-glutamate ligase activity"/>
    <property type="evidence" value="ECO:0007669"/>
    <property type="project" value="UniProtKB-EC"/>
</dbReference>
<proteinExistence type="inferred from homology"/>
<dbReference type="GO" id="GO:0052619">
    <property type="term" value="F:coenzyme F420-1:gamma-L-glutamate ligase activity"/>
    <property type="evidence" value="ECO:0007669"/>
    <property type="project" value="UniProtKB-EC"/>
</dbReference>
<gene>
    <name evidence="7" type="primary">fbiB_3</name>
    <name evidence="7" type="ORF">GALL_289450</name>
</gene>
<keyword evidence="7" id="KW-0436">Ligase</keyword>
<sequence length="235" mass="26572">MTPFSDLPPARCDVFEAMRSRRSVRAFSSRPVERRVVEQILELAARAPSGTNIQPWRVWALSGRPLRDLTARITAAHAADEPGHAEEYPYYPDQWVDPYLTRRRTLGRELYRLVGIAKGDTEAMKRQHGRNYSFFGAPVGLFITIDRAMNTGSWFDLGTFLQSILLAARGFGLHSCPQQSFSQYHKIIHQDLGIPGDQVIACGVALGYEDETAPENRLETEREPLSAFATFNWTE</sequence>
<dbReference type="PANTHER" id="PTHR43673">
    <property type="entry name" value="NAD(P)H NITROREDUCTASE YDGI-RELATED"/>
    <property type="match status" value="1"/>
</dbReference>
<dbReference type="Pfam" id="PF00881">
    <property type="entry name" value="Nitroreductase"/>
    <property type="match status" value="1"/>
</dbReference>
<keyword evidence="5" id="KW-0560">Oxidoreductase</keyword>
<dbReference type="EC" id="6.3.2.31" evidence="7"/>
<dbReference type="EC" id="6.3.2.34" evidence="7"/>
<dbReference type="AlphaFoldDB" id="A0A1J5RAL8"/>
<dbReference type="PANTHER" id="PTHR43673:SF2">
    <property type="entry name" value="NITROREDUCTASE"/>
    <property type="match status" value="1"/>
</dbReference>
<evidence type="ECO:0000259" key="6">
    <source>
        <dbReference type="Pfam" id="PF00881"/>
    </source>
</evidence>
<reference evidence="7" key="1">
    <citation type="submission" date="2016-10" db="EMBL/GenBank/DDBJ databases">
        <title>Sequence of Gallionella enrichment culture.</title>
        <authorList>
            <person name="Poehlein A."/>
            <person name="Muehling M."/>
            <person name="Daniel R."/>
        </authorList>
    </citation>
    <scope>NUCLEOTIDE SEQUENCE</scope>
</reference>
<evidence type="ECO:0000256" key="4">
    <source>
        <dbReference type="ARBA" id="ARBA00022643"/>
    </source>
</evidence>
<dbReference type="GO" id="GO:0016491">
    <property type="term" value="F:oxidoreductase activity"/>
    <property type="evidence" value="ECO:0007669"/>
    <property type="project" value="UniProtKB-KW"/>
</dbReference>
<dbReference type="EMBL" id="MLJW01000341">
    <property type="protein sequence ID" value="OIQ89164.1"/>
    <property type="molecule type" value="Genomic_DNA"/>
</dbReference>
<evidence type="ECO:0000256" key="2">
    <source>
        <dbReference type="ARBA" id="ARBA00007118"/>
    </source>
</evidence>
<dbReference type="Gene3D" id="3.40.109.10">
    <property type="entry name" value="NADH Oxidase"/>
    <property type="match status" value="1"/>
</dbReference>
<organism evidence="7">
    <name type="scientific">mine drainage metagenome</name>
    <dbReference type="NCBI Taxonomy" id="410659"/>
    <lineage>
        <taxon>unclassified sequences</taxon>
        <taxon>metagenomes</taxon>
        <taxon>ecological metagenomes</taxon>
    </lineage>
</organism>
<comment type="cofactor">
    <cofactor evidence="1">
        <name>FMN</name>
        <dbReference type="ChEBI" id="CHEBI:58210"/>
    </cofactor>
</comment>
<accession>A0A1J5RAL8</accession>
<evidence type="ECO:0000256" key="1">
    <source>
        <dbReference type="ARBA" id="ARBA00001917"/>
    </source>
</evidence>
<evidence type="ECO:0000313" key="7">
    <source>
        <dbReference type="EMBL" id="OIQ89164.1"/>
    </source>
</evidence>
<dbReference type="SUPFAM" id="SSF55469">
    <property type="entry name" value="FMN-dependent nitroreductase-like"/>
    <property type="match status" value="1"/>
</dbReference>
<name>A0A1J5RAL8_9ZZZZ</name>
<feature type="domain" description="Nitroreductase" evidence="6">
    <location>
        <begin position="19"/>
        <end position="208"/>
    </location>
</feature>
<evidence type="ECO:0000256" key="3">
    <source>
        <dbReference type="ARBA" id="ARBA00022630"/>
    </source>
</evidence>